<keyword evidence="1" id="KW-0812">Transmembrane</keyword>
<organism evidence="2 3">
    <name type="scientific">Paenibacillus vandeheii</name>
    <dbReference type="NCBI Taxonomy" id="3035917"/>
    <lineage>
        <taxon>Bacteria</taxon>
        <taxon>Bacillati</taxon>
        <taxon>Bacillota</taxon>
        <taxon>Bacilli</taxon>
        <taxon>Bacillales</taxon>
        <taxon>Paenibacillaceae</taxon>
        <taxon>Paenibacillus</taxon>
    </lineage>
</organism>
<protein>
    <submittedName>
        <fullName evidence="2">DUF6366 family protein</fullName>
    </submittedName>
</protein>
<keyword evidence="3" id="KW-1185">Reference proteome</keyword>
<reference evidence="2" key="1">
    <citation type="submission" date="2023-03" db="EMBL/GenBank/DDBJ databases">
        <title>MT1 and MT2 Draft Genomes of Novel Species.</title>
        <authorList>
            <person name="Venkateswaran K."/>
        </authorList>
    </citation>
    <scope>NUCLEOTIDE SEQUENCE</scope>
    <source>
        <strain evidence="2">F6_3S_P_1C</strain>
    </source>
</reference>
<evidence type="ECO:0000256" key="1">
    <source>
        <dbReference type="SAM" id="Phobius"/>
    </source>
</evidence>
<dbReference type="InterPro" id="IPR045946">
    <property type="entry name" value="DUF6366"/>
</dbReference>
<comment type="caution">
    <text evidence="2">The sequence shown here is derived from an EMBL/GenBank/DDBJ whole genome shotgun (WGS) entry which is preliminary data.</text>
</comment>
<accession>A0ABT8JIN0</accession>
<name>A0ABT8JIN0_9BACL</name>
<proteinExistence type="predicted"/>
<feature type="transmembrane region" description="Helical" evidence="1">
    <location>
        <begin position="47"/>
        <end position="66"/>
    </location>
</feature>
<evidence type="ECO:0000313" key="3">
    <source>
        <dbReference type="Proteomes" id="UP001174205"/>
    </source>
</evidence>
<dbReference type="EMBL" id="JAROCD010000017">
    <property type="protein sequence ID" value="MDN4605028.1"/>
    <property type="molecule type" value="Genomic_DNA"/>
</dbReference>
<dbReference type="Proteomes" id="UP001174205">
    <property type="component" value="Unassembled WGS sequence"/>
</dbReference>
<keyword evidence="1" id="KW-1133">Transmembrane helix</keyword>
<sequence length="70" mass="7835">MDFREETPEAKRERLRQEELKGNSMGTFGDGINRAQFGSLSDLVSGLGWKGTGILIILLIVGYVIYKLVF</sequence>
<dbReference type="RefSeq" id="WP_301249443.1">
    <property type="nucleotide sequence ID" value="NZ_JAROCD010000017.1"/>
</dbReference>
<evidence type="ECO:0000313" key="2">
    <source>
        <dbReference type="EMBL" id="MDN4605028.1"/>
    </source>
</evidence>
<keyword evidence="1" id="KW-0472">Membrane</keyword>
<dbReference type="Pfam" id="PF19893">
    <property type="entry name" value="DUF6366"/>
    <property type="match status" value="1"/>
</dbReference>
<gene>
    <name evidence="2" type="ORF">P5G61_27635</name>
</gene>